<evidence type="ECO:0000313" key="32">
    <source>
        <dbReference type="Proteomes" id="UP000036356"/>
    </source>
</evidence>
<comment type="catalytic activity">
    <reaction evidence="23">
        <text>Preferential cleavage: (Ac)2-L-Lys-D-Ala-|-D-Ala. Also transpeptidation of peptidyl-alanyl moieties that are N-acyl substituents of D-alanine.</text>
        <dbReference type="EC" id="3.4.16.4"/>
    </reaction>
</comment>
<dbReference type="EC" id="2.4.99.28" evidence="24"/>
<dbReference type="InterPro" id="IPR001264">
    <property type="entry name" value="Glyco_trans_51"/>
</dbReference>
<dbReference type="Gene3D" id="1.10.3810.10">
    <property type="entry name" value="Biosynthetic peptidoglycan transglycosylase-like"/>
    <property type="match status" value="1"/>
</dbReference>
<dbReference type="GO" id="GO:0005886">
    <property type="term" value="C:plasma membrane"/>
    <property type="evidence" value="ECO:0007669"/>
    <property type="project" value="UniProtKB-SubCell"/>
</dbReference>
<dbReference type="Proteomes" id="UP000036356">
    <property type="component" value="Unassembled WGS sequence"/>
</dbReference>
<evidence type="ECO:0000256" key="17">
    <source>
        <dbReference type="ARBA" id="ARBA00022984"/>
    </source>
</evidence>
<evidence type="ECO:0000256" key="13">
    <source>
        <dbReference type="ARBA" id="ARBA00022692"/>
    </source>
</evidence>
<feature type="compositionally biased region" description="Polar residues" evidence="27">
    <location>
        <begin position="781"/>
        <end position="798"/>
    </location>
</feature>
<feature type="transmembrane region" description="Helical" evidence="28">
    <location>
        <begin position="21"/>
        <end position="46"/>
    </location>
</feature>
<name>A0A0J1IGI5_9FIRM</name>
<dbReference type="PANTHER" id="PTHR32282:SF11">
    <property type="entry name" value="PENICILLIN-BINDING PROTEIN 1B"/>
    <property type="match status" value="1"/>
</dbReference>
<evidence type="ECO:0000256" key="5">
    <source>
        <dbReference type="ARBA" id="ARBA00007739"/>
    </source>
</evidence>
<dbReference type="GO" id="GO:0008955">
    <property type="term" value="F:peptidoglycan glycosyltransferase activity"/>
    <property type="evidence" value="ECO:0007669"/>
    <property type="project" value="UniProtKB-EC"/>
</dbReference>
<dbReference type="SUPFAM" id="SSF56601">
    <property type="entry name" value="beta-lactamase/transpeptidase-like"/>
    <property type="match status" value="1"/>
</dbReference>
<evidence type="ECO:0000256" key="20">
    <source>
        <dbReference type="ARBA" id="ARBA00023251"/>
    </source>
</evidence>
<keyword evidence="18 28" id="KW-1133">Transmembrane helix</keyword>
<dbReference type="GO" id="GO:0009252">
    <property type="term" value="P:peptidoglycan biosynthetic process"/>
    <property type="evidence" value="ECO:0007669"/>
    <property type="project" value="UniProtKB-UniPathway"/>
</dbReference>
<dbReference type="GO" id="GO:0046677">
    <property type="term" value="P:response to antibiotic"/>
    <property type="evidence" value="ECO:0007669"/>
    <property type="project" value="UniProtKB-KW"/>
</dbReference>
<keyword evidence="15" id="KW-0133">Cell shape</keyword>
<dbReference type="GO" id="GO:0030288">
    <property type="term" value="C:outer membrane-bounded periplasmic space"/>
    <property type="evidence" value="ECO:0007669"/>
    <property type="project" value="TreeGrafter"/>
</dbReference>
<keyword evidence="17" id="KW-0573">Peptidoglycan synthesis</keyword>
<keyword evidence="8" id="KW-1003">Cell membrane</keyword>
<comment type="similarity">
    <text evidence="5">In the N-terminal section; belongs to the glycosyltransferase 51 family.</text>
</comment>
<evidence type="ECO:0000259" key="29">
    <source>
        <dbReference type="Pfam" id="PF00905"/>
    </source>
</evidence>
<keyword evidence="21" id="KW-0511">Multifunctional enzyme</keyword>
<gene>
    <name evidence="31" type="primary">ponA_2</name>
    <name evidence="31" type="ORF">DEAC_c42570</name>
</gene>
<evidence type="ECO:0000256" key="2">
    <source>
        <dbReference type="ARBA" id="ARBA00004401"/>
    </source>
</evidence>
<keyword evidence="22" id="KW-0961">Cell wall biogenesis/degradation</keyword>
<evidence type="ECO:0000256" key="26">
    <source>
        <dbReference type="ARBA" id="ARBA00060592"/>
    </source>
</evidence>
<dbReference type="EC" id="3.4.16.4" evidence="6"/>
<evidence type="ECO:0000256" key="16">
    <source>
        <dbReference type="ARBA" id="ARBA00022968"/>
    </source>
</evidence>
<dbReference type="AlphaFoldDB" id="A0A0J1IGI5"/>
<comment type="similarity">
    <text evidence="4">In the C-terminal section; belongs to the transpeptidase family.</text>
</comment>
<evidence type="ECO:0000256" key="22">
    <source>
        <dbReference type="ARBA" id="ARBA00023316"/>
    </source>
</evidence>
<evidence type="ECO:0000256" key="12">
    <source>
        <dbReference type="ARBA" id="ARBA00022679"/>
    </source>
</evidence>
<feature type="region of interest" description="Disordered" evidence="27">
    <location>
        <begin position="741"/>
        <end position="803"/>
    </location>
</feature>
<keyword evidence="32" id="KW-1185">Reference proteome</keyword>
<comment type="pathway">
    <text evidence="26">Glycan biosynthesis.</text>
</comment>
<evidence type="ECO:0000256" key="3">
    <source>
        <dbReference type="ARBA" id="ARBA00004752"/>
    </source>
</evidence>
<evidence type="ECO:0000256" key="10">
    <source>
        <dbReference type="ARBA" id="ARBA00022670"/>
    </source>
</evidence>
<evidence type="ECO:0000256" key="18">
    <source>
        <dbReference type="ARBA" id="ARBA00022989"/>
    </source>
</evidence>
<comment type="caution">
    <text evidence="31">The sequence shown here is derived from an EMBL/GenBank/DDBJ whole genome shotgun (WGS) entry which is preliminary data.</text>
</comment>
<evidence type="ECO:0000256" key="9">
    <source>
        <dbReference type="ARBA" id="ARBA00022645"/>
    </source>
</evidence>
<accession>A0A0J1IGI5</accession>
<feature type="domain" description="Penicillin-binding protein transpeptidase" evidence="29">
    <location>
        <begin position="352"/>
        <end position="642"/>
    </location>
</feature>
<evidence type="ECO:0000256" key="21">
    <source>
        <dbReference type="ARBA" id="ARBA00023268"/>
    </source>
</evidence>
<evidence type="ECO:0000256" key="15">
    <source>
        <dbReference type="ARBA" id="ARBA00022960"/>
    </source>
</evidence>
<keyword evidence="20" id="KW-0046">Antibiotic resistance</keyword>
<comment type="subcellular location">
    <subcellularLocation>
        <location evidence="2">Cell membrane</location>
        <topology evidence="2">Single-pass type II membrane protein</topology>
    </subcellularLocation>
</comment>
<evidence type="ECO:0000259" key="30">
    <source>
        <dbReference type="Pfam" id="PF00912"/>
    </source>
</evidence>
<reference evidence="31 32" key="1">
    <citation type="submission" date="2015-06" db="EMBL/GenBank/DDBJ databases">
        <title>Draft genome of the moderately acidophilic sulfate reducer Candidatus Desulfosporosinus acididurans strain M1.</title>
        <authorList>
            <person name="Poehlein A."/>
            <person name="Petzsch P."/>
            <person name="Johnson B.D."/>
            <person name="Schloemann M."/>
            <person name="Daniel R."/>
            <person name="Muehling M."/>
        </authorList>
    </citation>
    <scope>NUCLEOTIDE SEQUENCE [LARGE SCALE GENOMIC DNA]</scope>
    <source>
        <strain evidence="31 32">M1</strain>
    </source>
</reference>
<evidence type="ECO:0000256" key="23">
    <source>
        <dbReference type="ARBA" id="ARBA00034000"/>
    </source>
</evidence>
<keyword evidence="10" id="KW-0645">Protease</keyword>
<evidence type="ECO:0000256" key="4">
    <source>
        <dbReference type="ARBA" id="ARBA00007090"/>
    </source>
</evidence>
<feature type="compositionally biased region" description="Low complexity" evidence="27">
    <location>
        <begin position="769"/>
        <end position="780"/>
    </location>
</feature>
<evidence type="ECO:0000313" key="31">
    <source>
        <dbReference type="EMBL" id="KLU63841.1"/>
    </source>
</evidence>
<dbReference type="GO" id="GO:0008658">
    <property type="term" value="F:penicillin binding"/>
    <property type="evidence" value="ECO:0007669"/>
    <property type="project" value="InterPro"/>
</dbReference>
<dbReference type="EMBL" id="LDZY01000023">
    <property type="protein sequence ID" value="KLU63841.1"/>
    <property type="molecule type" value="Genomic_DNA"/>
</dbReference>
<keyword evidence="12" id="KW-0808">Transferase</keyword>
<evidence type="ECO:0000256" key="8">
    <source>
        <dbReference type="ARBA" id="ARBA00022475"/>
    </source>
</evidence>
<dbReference type="Pfam" id="PF00905">
    <property type="entry name" value="Transpeptidase"/>
    <property type="match status" value="1"/>
</dbReference>
<feature type="domain" description="Glycosyl transferase family 51" evidence="30">
    <location>
        <begin position="72"/>
        <end position="247"/>
    </location>
</feature>
<evidence type="ECO:0000256" key="7">
    <source>
        <dbReference type="ARBA" id="ARBA00018638"/>
    </source>
</evidence>
<protein>
    <recommendedName>
        <fullName evidence="7">Penicillin-binding protein 1A</fullName>
        <ecNumber evidence="24">2.4.99.28</ecNumber>
        <ecNumber evidence="6">3.4.16.4</ecNumber>
    </recommendedName>
</protein>
<keyword evidence="11" id="KW-0328">Glycosyltransferase</keyword>
<dbReference type="GO" id="GO:0009002">
    <property type="term" value="F:serine-type D-Ala-D-Ala carboxypeptidase activity"/>
    <property type="evidence" value="ECO:0007669"/>
    <property type="project" value="UniProtKB-EC"/>
</dbReference>
<evidence type="ECO:0000256" key="14">
    <source>
        <dbReference type="ARBA" id="ARBA00022801"/>
    </source>
</evidence>
<keyword evidence="9" id="KW-0121">Carboxypeptidase</keyword>
<dbReference type="Pfam" id="PF00912">
    <property type="entry name" value="Transgly"/>
    <property type="match status" value="1"/>
</dbReference>
<dbReference type="PANTHER" id="PTHR32282">
    <property type="entry name" value="BINDING PROTEIN TRANSPEPTIDASE, PUTATIVE-RELATED"/>
    <property type="match status" value="1"/>
</dbReference>
<dbReference type="STRING" id="476652.DEAC_c42570"/>
<evidence type="ECO:0000256" key="1">
    <source>
        <dbReference type="ARBA" id="ARBA00002624"/>
    </source>
</evidence>
<dbReference type="InterPro" id="IPR050396">
    <property type="entry name" value="Glycosyltr_51/Transpeptidase"/>
</dbReference>
<evidence type="ECO:0000256" key="28">
    <source>
        <dbReference type="SAM" id="Phobius"/>
    </source>
</evidence>
<dbReference type="FunFam" id="1.10.3810.10:FF:000001">
    <property type="entry name" value="Penicillin-binding protein 1A"/>
    <property type="match status" value="1"/>
</dbReference>
<keyword evidence="14" id="KW-0378">Hydrolase</keyword>
<evidence type="ECO:0000256" key="11">
    <source>
        <dbReference type="ARBA" id="ARBA00022676"/>
    </source>
</evidence>
<evidence type="ECO:0000256" key="6">
    <source>
        <dbReference type="ARBA" id="ARBA00012448"/>
    </source>
</evidence>
<sequence>MSSSRRSTSPRKRRRPSKFRFVFKLFLTLMLLAIIGGGIFVGIVAAQTPKWDPSALNDQKQTSYVYDKNNVQIAQLYGGVNRQVVQSSEIPDLVKKTFVAVEDKRFYQHFGIDPIRIIGSAVNDIRSGSAKEGASTITVQLARNAFIEDPTAKTLTRKVQEAIIALQLEHEYTKDEILTFYLNKIFLGQSSFGIQAAAKTYFGEDLKNLTPDQIALLAGLPQAPSQYNPYIHPEAAKNRRNIVLGVMKDAGLITASQYDQYKDAPFTYVDTMKQKGGAENTAISTANYKYPYFIDYVVEELESTYNLTPDQIYSGGLKIYTTIDTKIQSAAESAFADPSNFPRGIDNTKVEGAMTVIDPTSGGILAMVGGREYTTRGLNRAWQSKRQPGSTIKPLAVYGPAIEKGGYFPGTVLDDMPVSYNGGNGKAWTPTDFDTIDKGWKGLITMRYALEDSVNVYAVKLLNLIGVDYGWKFAKDRLGLPLEDKDRVLSLALGTPEVSTLDMASAYGVYANNGVKVTTHAIAKVLDSKENTIISPKILKTRVMKETTAYIINNMLRSVVTDGTAYSAQIGNWAIAGKTGTTSLDPNKYGNKSGNPDAWFAGYTPNITGIVWMGYDSDPDGKHYLHNVYGGSYPAQIWKKVMTVALKDLPVQTKFEEPAGIVSGRFDTKSGLLPSNLTPPQFISTEIAAQGDFPTRVSDVWVQKNVDADNPDILANASTKNVIAKTFLNLPNRSPSWIWPPSEAPYRPPSGITGSGGTSNDLNSTAPDSTTANSTNPNSNVPDANTNPQVDPTLSTLPKPSLGQVNYDPKTYTAVIPMTVPANSENNSTIFYLQRSGQSTIESFPINASHSTKTSISISLSDNGKPPIPGDYIFWAAFQNPNGSGVGPSSGSVKLTITD</sequence>
<dbReference type="NCBIfam" id="TIGR02074">
    <property type="entry name" value="PBP_1a_fam"/>
    <property type="match status" value="1"/>
</dbReference>
<organism evidence="31 32">
    <name type="scientific">Desulfosporosinus acididurans</name>
    <dbReference type="NCBI Taxonomy" id="476652"/>
    <lineage>
        <taxon>Bacteria</taxon>
        <taxon>Bacillati</taxon>
        <taxon>Bacillota</taxon>
        <taxon>Clostridia</taxon>
        <taxon>Eubacteriales</taxon>
        <taxon>Desulfitobacteriaceae</taxon>
        <taxon>Desulfosporosinus</taxon>
    </lineage>
</organism>
<dbReference type="SUPFAM" id="SSF53955">
    <property type="entry name" value="Lysozyme-like"/>
    <property type="match status" value="1"/>
</dbReference>
<evidence type="ECO:0000256" key="25">
    <source>
        <dbReference type="ARBA" id="ARBA00049902"/>
    </source>
</evidence>
<dbReference type="InterPro" id="IPR036950">
    <property type="entry name" value="PBP_transglycosylase"/>
</dbReference>
<proteinExistence type="inferred from homology"/>
<dbReference type="GO" id="GO:0071555">
    <property type="term" value="P:cell wall organization"/>
    <property type="evidence" value="ECO:0007669"/>
    <property type="project" value="UniProtKB-KW"/>
</dbReference>
<dbReference type="PATRIC" id="fig|476652.3.peg.4503"/>
<keyword evidence="16" id="KW-0735">Signal-anchor</keyword>
<comment type="pathway">
    <text evidence="3">Cell wall biogenesis; peptidoglycan biosynthesis.</text>
</comment>
<dbReference type="GO" id="GO:0006508">
    <property type="term" value="P:proteolysis"/>
    <property type="evidence" value="ECO:0007669"/>
    <property type="project" value="UniProtKB-KW"/>
</dbReference>
<evidence type="ECO:0000256" key="27">
    <source>
        <dbReference type="SAM" id="MobiDB-lite"/>
    </source>
</evidence>
<evidence type="ECO:0000256" key="19">
    <source>
        <dbReference type="ARBA" id="ARBA00023136"/>
    </source>
</evidence>
<dbReference type="Gene3D" id="3.40.710.10">
    <property type="entry name" value="DD-peptidase/beta-lactamase superfamily"/>
    <property type="match status" value="1"/>
</dbReference>
<dbReference type="RefSeq" id="WP_047812017.1">
    <property type="nucleotide sequence ID" value="NZ_LDZY01000023.1"/>
</dbReference>
<dbReference type="InterPro" id="IPR001460">
    <property type="entry name" value="PCN-bd_Tpept"/>
</dbReference>
<dbReference type="InterPro" id="IPR023346">
    <property type="entry name" value="Lysozyme-like_dom_sf"/>
</dbReference>
<comment type="catalytic activity">
    <reaction evidence="25">
        <text>[GlcNAc-(1-&gt;4)-Mur2Ac(oyl-L-Ala-gamma-D-Glu-L-Lys-D-Ala-D-Ala)](n)-di-trans,octa-cis-undecaprenyl diphosphate + beta-D-GlcNAc-(1-&gt;4)-Mur2Ac(oyl-L-Ala-gamma-D-Glu-L-Lys-D-Ala-D-Ala)-di-trans,octa-cis-undecaprenyl diphosphate = [GlcNAc-(1-&gt;4)-Mur2Ac(oyl-L-Ala-gamma-D-Glu-L-Lys-D-Ala-D-Ala)](n+1)-di-trans,octa-cis-undecaprenyl diphosphate + di-trans,octa-cis-undecaprenyl diphosphate + H(+)</text>
        <dbReference type="Rhea" id="RHEA:23708"/>
        <dbReference type="Rhea" id="RHEA-COMP:9602"/>
        <dbReference type="Rhea" id="RHEA-COMP:9603"/>
        <dbReference type="ChEBI" id="CHEBI:15378"/>
        <dbReference type="ChEBI" id="CHEBI:58405"/>
        <dbReference type="ChEBI" id="CHEBI:60033"/>
        <dbReference type="ChEBI" id="CHEBI:78435"/>
        <dbReference type="EC" id="2.4.99.28"/>
    </reaction>
</comment>
<evidence type="ECO:0000256" key="24">
    <source>
        <dbReference type="ARBA" id="ARBA00044770"/>
    </source>
</evidence>
<keyword evidence="19 28" id="KW-0472">Membrane</keyword>
<dbReference type="UniPathway" id="UPA00219"/>
<dbReference type="InterPro" id="IPR012338">
    <property type="entry name" value="Beta-lactam/transpept-like"/>
</dbReference>
<comment type="function">
    <text evidence="1">Cell wall formation. Synthesis of cross-linked peptidoglycan from the lipid intermediates. The enzyme has a penicillin-insensitive transglycosylase N-terminal domain (formation of linear glycan strands) and a penicillin-sensitive transpeptidase C-terminal domain (cross-linking of the peptide subunits).</text>
</comment>
<keyword evidence="13 28" id="KW-0812">Transmembrane</keyword>
<dbReference type="GO" id="GO:0008360">
    <property type="term" value="P:regulation of cell shape"/>
    <property type="evidence" value="ECO:0007669"/>
    <property type="project" value="UniProtKB-KW"/>
</dbReference>